<evidence type="ECO:0000313" key="2">
    <source>
        <dbReference type="EMBL" id="PBC34672.1"/>
    </source>
</evidence>
<proteinExistence type="predicted"/>
<dbReference type="Proteomes" id="UP000242457">
    <property type="component" value="Unassembled WGS sequence"/>
</dbReference>
<feature type="region of interest" description="Disordered" evidence="1">
    <location>
        <begin position="22"/>
        <end position="68"/>
    </location>
</feature>
<organism evidence="2 3">
    <name type="scientific">Apis cerana cerana</name>
    <name type="common">Oriental honeybee</name>
    <dbReference type="NCBI Taxonomy" id="94128"/>
    <lineage>
        <taxon>Eukaryota</taxon>
        <taxon>Metazoa</taxon>
        <taxon>Ecdysozoa</taxon>
        <taxon>Arthropoda</taxon>
        <taxon>Hexapoda</taxon>
        <taxon>Insecta</taxon>
        <taxon>Pterygota</taxon>
        <taxon>Neoptera</taxon>
        <taxon>Endopterygota</taxon>
        <taxon>Hymenoptera</taxon>
        <taxon>Apocrita</taxon>
        <taxon>Aculeata</taxon>
        <taxon>Apoidea</taxon>
        <taxon>Anthophila</taxon>
        <taxon>Apidae</taxon>
        <taxon>Apis</taxon>
    </lineage>
</organism>
<reference evidence="2 3" key="1">
    <citation type="submission" date="2014-07" db="EMBL/GenBank/DDBJ databases">
        <title>Genomic and transcriptomic analysis on Apis cerana provide comprehensive insights into honey bee biology.</title>
        <authorList>
            <person name="Diao Q."/>
            <person name="Sun L."/>
            <person name="Zheng H."/>
            <person name="Zheng H."/>
            <person name="Xu S."/>
            <person name="Wang S."/>
            <person name="Zeng Z."/>
            <person name="Hu F."/>
            <person name="Su S."/>
            <person name="Wu J."/>
        </authorList>
    </citation>
    <scope>NUCLEOTIDE SEQUENCE [LARGE SCALE GENOMIC DNA]</scope>
    <source>
        <tissue evidence="2">Pupae without intestine</tissue>
    </source>
</reference>
<evidence type="ECO:0000313" key="3">
    <source>
        <dbReference type="Proteomes" id="UP000242457"/>
    </source>
</evidence>
<evidence type="ECO:0000256" key="1">
    <source>
        <dbReference type="SAM" id="MobiDB-lite"/>
    </source>
</evidence>
<sequence>MVLRIGVEAVARAHHVAECTVEGDLDDPWYPRQLGRTEEEEEEEEEGGQDERERNKSPERNASWHRRA</sequence>
<protein>
    <submittedName>
        <fullName evidence="2">Uncharacterized protein</fullName>
    </submittedName>
</protein>
<dbReference type="AlphaFoldDB" id="A0A2A3ETR8"/>
<gene>
    <name evidence="2" type="ORF">APICC_05867</name>
</gene>
<accession>A0A2A3ETR8</accession>
<dbReference type="EMBL" id="KZ288189">
    <property type="protein sequence ID" value="PBC34672.1"/>
    <property type="molecule type" value="Genomic_DNA"/>
</dbReference>
<feature type="compositionally biased region" description="Basic and acidic residues" evidence="1">
    <location>
        <begin position="49"/>
        <end position="59"/>
    </location>
</feature>
<name>A0A2A3ETR8_APICC</name>
<feature type="compositionally biased region" description="Acidic residues" evidence="1">
    <location>
        <begin position="38"/>
        <end position="48"/>
    </location>
</feature>
<keyword evidence="3" id="KW-1185">Reference proteome</keyword>